<dbReference type="RefSeq" id="WP_073382860.1">
    <property type="nucleotide sequence ID" value="NZ_FQZK01000023.1"/>
</dbReference>
<protein>
    <submittedName>
        <fullName evidence="1">Uncharacterized protein</fullName>
    </submittedName>
</protein>
<proteinExistence type="predicted"/>
<dbReference type="EMBL" id="FQZK01000023">
    <property type="protein sequence ID" value="SHK54279.1"/>
    <property type="molecule type" value="Genomic_DNA"/>
</dbReference>
<dbReference type="STRING" id="758803.SAMN05421803_1233"/>
<gene>
    <name evidence="1" type="ORF">SAMN05421803_1233</name>
</gene>
<dbReference type="Proteomes" id="UP000184452">
    <property type="component" value="Unassembled WGS sequence"/>
</dbReference>
<organism evidence="1 2">
    <name type="scientific">Nocardiopsis flavescens</name>
    <dbReference type="NCBI Taxonomy" id="758803"/>
    <lineage>
        <taxon>Bacteria</taxon>
        <taxon>Bacillati</taxon>
        <taxon>Actinomycetota</taxon>
        <taxon>Actinomycetes</taxon>
        <taxon>Streptosporangiales</taxon>
        <taxon>Nocardiopsidaceae</taxon>
        <taxon>Nocardiopsis</taxon>
    </lineage>
</organism>
<keyword evidence="2" id="KW-1185">Reference proteome</keyword>
<dbReference type="OrthoDB" id="3430991at2"/>
<evidence type="ECO:0000313" key="1">
    <source>
        <dbReference type="EMBL" id="SHK54279.1"/>
    </source>
</evidence>
<evidence type="ECO:0000313" key="2">
    <source>
        <dbReference type="Proteomes" id="UP000184452"/>
    </source>
</evidence>
<accession>A0A1M6TBL9</accession>
<reference evidence="1 2" key="1">
    <citation type="submission" date="2016-11" db="EMBL/GenBank/DDBJ databases">
        <authorList>
            <person name="Jaros S."/>
            <person name="Januszkiewicz K."/>
            <person name="Wedrychowicz H."/>
        </authorList>
    </citation>
    <scope>NUCLEOTIDE SEQUENCE [LARGE SCALE GENOMIC DNA]</scope>
    <source>
        <strain evidence="1 2">CGMCC 4.5723</strain>
    </source>
</reference>
<name>A0A1M6TBL9_9ACTN</name>
<dbReference type="AlphaFoldDB" id="A0A1M6TBL9"/>
<sequence length="112" mass="12500">MSNLSVDPEGMGREGVNIYDCADYIDDLLLRHRNFRMSLGTPWGEGRDEFAREMDAVMPTAEEAFVAYLEFLATAFRDTADRTVGSARSFHLAEEANTSVGRHLAPDGQGRR</sequence>